<comment type="caution">
    <text evidence="3">The sequence shown here is derived from an EMBL/GenBank/DDBJ whole genome shotgun (WGS) entry which is preliminary data.</text>
</comment>
<gene>
    <name evidence="3" type="ORF">EKO23_23680</name>
</gene>
<evidence type="ECO:0000313" key="4">
    <source>
        <dbReference type="Proteomes" id="UP000295198"/>
    </source>
</evidence>
<reference evidence="3 4" key="1">
    <citation type="submission" date="2019-01" db="EMBL/GenBank/DDBJ databases">
        <title>Nocardioides guangzhouensis sp. nov., an actinobacterium isolated from soil.</title>
        <authorList>
            <person name="Fu Y."/>
            <person name="Cai Y."/>
            <person name="Lin Z."/>
            <person name="Chen P."/>
        </authorList>
    </citation>
    <scope>NUCLEOTIDE SEQUENCE [LARGE SCALE GENOMIC DNA]</scope>
    <source>
        <strain evidence="3 4">130</strain>
    </source>
</reference>
<name>A0A4Q4Z3E7_9ACTN</name>
<dbReference type="InterPro" id="IPR022603">
    <property type="entry name" value="DUF3152"/>
</dbReference>
<evidence type="ECO:0000259" key="2">
    <source>
        <dbReference type="Pfam" id="PF11350"/>
    </source>
</evidence>
<dbReference type="RefSeq" id="WP_134720954.1">
    <property type="nucleotide sequence ID" value="NZ_SDKM01000069.1"/>
</dbReference>
<protein>
    <submittedName>
        <fullName evidence="3">DUF3152 domain-containing protein</fullName>
    </submittedName>
</protein>
<dbReference type="AlphaFoldDB" id="A0A4Q4Z3E7"/>
<evidence type="ECO:0000313" key="3">
    <source>
        <dbReference type="EMBL" id="RYP81374.1"/>
    </source>
</evidence>
<dbReference type="Proteomes" id="UP000295198">
    <property type="component" value="Unassembled WGS sequence"/>
</dbReference>
<feature type="domain" description="DUF3152" evidence="2">
    <location>
        <begin position="220"/>
        <end position="358"/>
    </location>
</feature>
<dbReference type="SUPFAM" id="SSF55486">
    <property type="entry name" value="Metalloproteases ('zincins'), catalytic domain"/>
    <property type="match status" value="1"/>
</dbReference>
<sequence length="376" mass="41330">MPRRASRVLAAALLGVALALGGPLVAAGAAADPVTNLTPPSVSGTPAYQSRLTADPGTWSDPAATYAYQWRRDGRAISGATGRTYAARLADIGHDVAVRVTATGSGGSGTAVSDAVRVRRATLVVQQRPGISGTRRYLHTLTVRRADWKQSVDGRRYQWLRDGRPIAGATRATYRLGHLDVGHRISVRETARKQGFASRSTTSSRTQAIGHRVPLRRTVYYHVETRGRITTSLADFKRLANDSLNDPRGWRVTGTAFRQVRSGGAMTLVLAEASRVPRFSPECSAQWSCRVGRYVVINQKRWKYASPAWNEHGGSLRGYRHMVVNHETGHWLGHRHRSCPRRGALAPVMQQQSKSLQGCRFNSFPTKAEWTTPRFG</sequence>
<dbReference type="Pfam" id="PF11350">
    <property type="entry name" value="DUF3152"/>
    <property type="match status" value="1"/>
</dbReference>
<keyword evidence="4" id="KW-1185">Reference proteome</keyword>
<dbReference type="Gene3D" id="2.60.40.2700">
    <property type="match status" value="2"/>
</dbReference>
<feature type="signal peptide" evidence="1">
    <location>
        <begin position="1"/>
        <end position="26"/>
    </location>
</feature>
<accession>A0A4Q4Z3E7</accession>
<evidence type="ECO:0000256" key="1">
    <source>
        <dbReference type="SAM" id="SignalP"/>
    </source>
</evidence>
<dbReference type="OrthoDB" id="9779865at2"/>
<proteinExistence type="predicted"/>
<organism evidence="3 4">
    <name type="scientific">Nocardioides guangzhouensis</name>
    <dbReference type="NCBI Taxonomy" id="2497878"/>
    <lineage>
        <taxon>Bacteria</taxon>
        <taxon>Bacillati</taxon>
        <taxon>Actinomycetota</taxon>
        <taxon>Actinomycetes</taxon>
        <taxon>Propionibacteriales</taxon>
        <taxon>Nocardioidaceae</taxon>
        <taxon>Nocardioides</taxon>
    </lineage>
</organism>
<keyword evidence="1" id="KW-0732">Signal</keyword>
<dbReference type="EMBL" id="SDKM01000069">
    <property type="protein sequence ID" value="RYP81374.1"/>
    <property type="molecule type" value="Genomic_DNA"/>
</dbReference>
<feature type="chain" id="PRO_5039678775" evidence="1">
    <location>
        <begin position="27"/>
        <end position="376"/>
    </location>
</feature>